<sequence length="129" mass="14304">VEHGGVFQGMLARLPNLKQLSLKLGPVYGTLPEDYFSLPTTNHGVTRAALPFPKLETLKLRHLNMTEWEFVGLARSQNLQQLVVLDALPGPSPALLSLIHKLQVQTNYRAQVVHSLALKDPAACYCSQY</sequence>
<organism evidence="1 2">
    <name type="scientific">Aldrovandia affinis</name>
    <dbReference type="NCBI Taxonomy" id="143900"/>
    <lineage>
        <taxon>Eukaryota</taxon>
        <taxon>Metazoa</taxon>
        <taxon>Chordata</taxon>
        <taxon>Craniata</taxon>
        <taxon>Vertebrata</taxon>
        <taxon>Euteleostomi</taxon>
        <taxon>Actinopterygii</taxon>
        <taxon>Neopterygii</taxon>
        <taxon>Teleostei</taxon>
        <taxon>Notacanthiformes</taxon>
        <taxon>Halosauridae</taxon>
        <taxon>Aldrovandia</taxon>
    </lineage>
</organism>
<dbReference type="Gene3D" id="3.80.10.10">
    <property type="entry name" value="Ribonuclease Inhibitor"/>
    <property type="match status" value="1"/>
</dbReference>
<dbReference type="SUPFAM" id="SSF52047">
    <property type="entry name" value="RNI-like"/>
    <property type="match status" value="1"/>
</dbReference>
<dbReference type="Proteomes" id="UP001221898">
    <property type="component" value="Unassembled WGS sequence"/>
</dbReference>
<protein>
    <submittedName>
        <fullName evidence="1">Uncharacterized protein</fullName>
    </submittedName>
</protein>
<accession>A0AAD7R1B2</accession>
<dbReference type="InterPro" id="IPR032675">
    <property type="entry name" value="LRR_dom_sf"/>
</dbReference>
<keyword evidence="2" id="KW-1185">Reference proteome</keyword>
<proteinExistence type="predicted"/>
<dbReference type="EMBL" id="JAINUG010001912">
    <property type="protein sequence ID" value="KAJ8352959.1"/>
    <property type="molecule type" value="Genomic_DNA"/>
</dbReference>
<gene>
    <name evidence="1" type="ORF">AAFF_G00131380</name>
</gene>
<evidence type="ECO:0000313" key="1">
    <source>
        <dbReference type="EMBL" id="KAJ8352959.1"/>
    </source>
</evidence>
<feature type="non-terminal residue" evidence="1">
    <location>
        <position position="1"/>
    </location>
</feature>
<dbReference type="AlphaFoldDB" id="A0AAD7R1B2"/>
<name>A0AAD7R1B2_9TELE</name>
<reference evidence="1" key="1">
    <citation type="journal article" date="2023" name="Science">
        <title>Genome structures resolve the early diversification of teleost fishes.</title>
        <authorList>
            <person name="Parey E."/>
            <person name="Louis A."/>
            <person name="Montfort J."/>
            <person name="Bouchez O."/>
            <person name="Roques C."/>
            <person name="Iampietro C."/>
            <person name="Lluch J."/>
            <person name="Castinel A."/>
            <person name="Donnadieu C."/>
            <person name="Desvignes T."/>
            <person name="Floi Bucao C."/>
            <person name="Jouanno E."/>
            <person name="Wen M."/>
            <person name="Mejri S."/>
            <person name="Dirks R."/>
            <person name="Jansen H."/>
            <person name="Henkel C."/>
            <person name="Chen W.J."/>
            <person name="Zahm M."/>
            <person name="Cabau C."/>
            <person name="Klopp C."/>
            <person name="Thompson A.W."/>
            <person name="Robinson-Rechavi M."/>
            <person name="Braasch I."/>
            <person name="Lecointre G."/>
            <person name="Bobe J."/>
            <person name="Postlethwait J.H."/>
            <person name="Berthelot C."/>
            <person name="Roest Crollius H."/>
            <person name="Guiguen Y."/>
        </authorList>
    </citation>
    <scope>NUCLEOTIDE SEQUENCE</scope>
    <source>
        <strain evidence="1">NC1722</strain>
    </source>
</reference>
<evidence type="ECO:0000313" key="2">
    <source>
        <dbReference type="Proteomes" id="UP001221898"/>
    </source>
</evidence>
<comment type="caution">
    <text evidence="1">The sequence shown here is derived from an EMBL/GenBank/DDBJ whole genome shotgun (WGS) entry which is preliminary data.</text>
</comment>